<dbReference type="RefSeq" id="WP_108778775.1">
    <property type="nucleotide sequence ID" value="NZ_CP029186.1"/>
</dbReference>
<dbReference type="Gene3D" id="3.40.50.2300">
    <property type="match status" value="1"/>
</dbReference>
<proteinExistence type="predicted"/>
<name>A0A2S1R068_9FLAO</name>
<dbReference type="EMBL" id="CP029186">
    <property type="protein sequence ID" value="AWH86073.1"/>
    <property type="molecule type" value="Genomic_DNA"/>
</dbReference>
<dbReference type="OrthoDB" id="2168082at2"/>
<keyword evidence="1" id="KW-0597">Phosphoprotein</keyword>
<evidence type="ECO:0000313" key="5">
    <source>
        <dbReference type="Proteomes" id="UP000244929"/>
    </source>
</evidence>
<dbReference type="SUPFAM" id="SSF52172">
    <property type="entry name" value="CheY-like"/>
    <property type="match status" value="1"/>
</dbReference>
<feature type="domain" description="Response regulatory" evidence="2">
    <location>
        <begin position="3"/>
        <end position="115"/>
    </location>
</feature>
<keyword evidence="5" id="KW-1185">Reference proteome</keyword>
<protein>
    <recommendedName>
        <fullName evidence="6">DNA-binding response regulator</fullName>
    </recommendedName>
</protein>
<dbReference type="InterPro" id="IPR011006">
    <property type="entry name" value="CheY-like_superfamily"/>
</dbReference>
<evidence type="ECO:0000256" key="1">
    <source>
        <dbReference type="PROSITE-ProRule" id="PRU00169"/>
    </source>
</evidence>
<sequence length="246" mass="28089">MLSTIIVDDEPIVIDIIRKIVSQNLLELNIVGHALNLDDAKKLINKYRPTVLLLDVEVGNRESFELVKDLDYPHEKIFLSSNREYAYNAFMHNAAGFVLKPFNKEELINTLTAALAKIKSNSQLPEPAGGQKASKDFIAVSSFDSYEIIKLNELMYCTAEGKYTHFKLKNGRKILSSRHLGAYSNLLEHNKSFFRVSRSHIINFDFVIRIIKKDGLQCELSDGTIVSVSRRKALEFNNYIRLEDYS</sequence>
<dbReference type="PANTHER" id="PTHR37299">
    <property type="entry name" value="TRANSCRIPTIONAL REGULATOR-RELATED"/>
    <property type="match status" value="1"/>
</dbReference>
<dbReference type="InterPro" id="IPR046947">
    <property type="entry name" value="LytR-like"/>
</dbReference>
<evidence type="ECO:0000313" key="4">
    <source>
        <dbReference type="EMBL" id="AWH86073.1"/>
    </source>
</evidence>
<dbReference type="Proteomes" id="UP000244929">
    <property type="component" value="Chromosome"/>
</dbReference>
<accession>A0A2S1R068</accession>
<dbReference type="SMART" id="SM00850">
    <property type="entry name" value="LytTR"/>
    <property type="match status" value="1"/>
</dbReference>
<evidence type="ECO:0008006" key="6">
    <source>
        <dbReference type="Google" id="ProtNLM"/>
    </source>
</evidence>
<dbReference type="Gene3D" id="2.40.50.1020">
    <property type="entry name" value="LytTr DNA-binding domain"/>
    <property type="match status" value="1"/>
</dbReference>
<dbReference type="InterPro" id="IPR007492">
    <property type="entry name" value="LytTR_DNA-bd_dom"/>
</dbReference>
<organism evidence="4 5">
    <name type="scientific">Flavobacterium album</name>
    <dbReference type="NCBI Taxonomy" id="2175091"/>
    <lineage>
        <taxon>Bacteria</taxon>
        <taxon>Pseudomonadati</taxon>
        <taxon>Bacteroidota</taxon>
        <taxon>Flavobacteriia</taxon>
        <taxon>Flavobacteriales</taxon>
        <taxon>Flavobacteriaceae</taxon>
        <taxon>Flavobacterium</taxon>
    </lineage>
</organism>
<dbReference type="PANTHER" id="PTHR37299:SF1">
    <property type="entry name" value="STAGE 0 SPORULATION PROTEIN A HOMOLOG"/>
    <property type="match status" value="1"/>
</dbReference>
<evidence type="ECO:0000259" key="3">
    <source>
        <dbReference type="PROSITE" id="PS50930"/>
    </source>
</evidence>
<gene>
    <name evidence="4" type="ORF">HYN59_13550</name>
</gene>
<dbReference type="Pfam" id="PF04397">
    <property type="entry name" value="LytTR"/>
    <property type="match status" value="1"/>
</dbReference>
<feature type="domain" description="HTH LytTR-type" evidence="3">
    <location>
        <begin position="138"/>
        <end position="242"/>
    </location>
</feature>
<dbReference type="GO" id="GO:0000156">
    <property type="term" value="F:phosphorelay response regulator activity"/>
    <property type="evidence" value="ECO:0007669"/>
    <property type="project" value="InterPro"/>
</dbReference>
<dbReference type="PROSITE" id="PS50110">
    <property type="entry name" value="RESPONSE_REGULATORY"/>
    <property type="match status" value="1"/>
</dbReference>
<dbReference type="Pfam" id="PF00072">
    <property type="entry name" value="Response_reg"/>
    <property type="match status" value="1"/>
</dbReference>
<reference evidence="4 5" key="1">
    <citation type="submission" date="2018-04" db="EMBL/GenBank/DDBJ databases">
        <title>Genome sequencing of Flavobacterium sp. HYN0059.</title>
        <authorList>
            <person name="Yi H."/>
            <person name="Baek C."/>
        </authorList>
    </citation>
    <scope>NUCLEOTIDE SEQUENCE [LARGE SCALE GENOMIC DNA]</scope>
    <source>
        <strain evidence="4 5">HYN0059</strain>
    </source>
</reference>
<dbReference type="KEGG" id="falb:HYN59_13550"/>
<dbReference type="GO" id="GO:0003677">
    <property type="term" value="F:DNA binding"/>
    <property type="evidence" value="ECO:0007669"/>
    <property type="project" value="InterPro"/>
</dbReference>
<dbReference type="InterPro" id="IPR001789">
    <property type="entry name" value="Sig_transdc_resp-reg_receiver"/>
</dbReference>
<dbReference type="AlphaFoldDB" id="A0A2S1R068"/>
<feature type="modified residue" description="4-aspartylphosphate" evidence="1">
    <location>
        <position position="55"/>
    </location>
</feature>
<dbReference type="PROSITE" id="PS50930">
    <property type="entry name" value="HTH_LYTTR"/>
    <property type="match status" value="1"/>
</dbReference>
<evidence type="ECO:0000259" key="2">
    <source>
        <dbReference type="PROSITE" id="PS50110"/>
    </source>
</evidence>
<dbReference type="SMART" id="SM00448">
    <property type="entry name" value="REC"/>
    <property type="match status" value="1"/>
</dbReference>